<dbReference type="PRINTS" id="PR00344">
    <property type="entry name" value="BCTRLSENSOR"/>
</dbReference>
<dbReference type="Proteomes" id="UP001050975">
    <property type="component" value="Unassembled WGS sequence"/>
</dbReference>
<dbReference type="CDD" id="cd00082">
    <property type="entry name" value="HisKA"/>
    <property type="match status" value="1"/>
</dbReference>
<evidence type="ECO:0000256" key="7">
    <source>
        <dbReference type="PROSITE-ProRule" id="PRU00169"/>
    </source>
</evidence>
<dbReference type="Gene3D" id="3.30.565.10">
    <property type="entry name" value="Histidine kinase-like ATPase, C-terminal domain"/>
    <property type="match status" value="1"/>
</dbReference>
<organism evidence="11 12">
    <name type="scientific">Microseira wollei NIES-4236</name>
    <dbReference type="NCBI Taxonomy" id="2530354"/>
    <lineage>
        <taxon>Bacteria</taxon>
        <taxon>Bacillati</taxon>
        <taxon>Cyanobacteriota</taxon>
        <taxon>Cyanophyceae</taxon>
        <taxon>Oscillatoriophycideae</taxon>
        <taxon>Aerosakkonematales</taxon>
        <taxon>Aerosakkonemataceae</taxon>
        <taxon>Microseira</taxon>
    </lineage>
</organism>
<protein>
    <recommendedName>
        <fullName evidence="2">histidine kinase</fullName>
        <ecNumber evidence="2">2.7.13.3</ecNumber>
    </recommendedName>
</protein>
<name>A0AAV3XCE5_9CYAN</name>
<dbReference type="Pfam" id="PF00072">
    <property type="entry name" value="Response_reg"/>
    <property type="match status" value="1"/>
</dbReference>
<keyword evidence="5 11" id="KW-0418">Kinase</keyword>
<dbReference type="PANTHER" id="PTHR43047:SF72">
    <property type="entry name" value="OSMOSENSING HISTIDINE PROTEIN KINASE SLN1"/>
    <property type="match status" value="1"/>
</dbReference>
<evidence type="ECO:0000313" key="12">
    <source>
        <dbReference type="Proteomes" id="UP001050975"/>
    </source>
</evidence>
<dbReference type="EC" id="2.7.13.3" evidence="2"/>
<keyword evidence="6" id="KW-0902">Two-component regulatory system</keyword>
<evidence type="ECO:0000256" key="3">
    <source>
        <dbReference type="ARBA" id="ARBA00022553"/>
    </source>
</evidence>
<dbReference type="InterPro" id="IPR003594">
    <property type="entry name" value="HATPase_dom"/>
</dbReference>
<gene>
    <name evidence="11" type="ORF">MiSe_28530</name>
</gene>
<comment type="catalytic activity">
    <reaction evidence="1">
        <text>ATP + protein L-histidine = ADP + protein N-phospho-L-histidine.</text>
        <dbReference type="EC" id="2.7.13.3"/>
    </reaction>
</comment>
<feature type="domain" description="Response regulatory" evidence="10">
    <location>
        <begin position="7"/>
        <end position="123"/>
    </location>
</feature>
<dbReference type="RefSeq" id="WP_226580698.1">
    <property type="nucleotide sequence ID" value="NZ_BLAY01000039.1"/>
</dbReference>
<evidence type="ECO:0000256" key="4">
    <source>
        <dbReference type="ARBA" id="ARBA00022679"/>
    </source>
</evidence>
<dbReference type="SMART" id="SM00387">
    <property type="entry name" value="HATPase_c"/>
    <property type="match status" value="1"/>
</dbReference>
<dbReference type="InterPro" id="IPR001789">
    <property type="entry name" value="Sig_transdc_resp-reg_receiver"/>
</dbReference>
<keyword evidence="8" id="KW-0175">Coiled coil</keyword>
<comment type="caution">
    <text evidence="11">The sequence shown here is derived from an EMBL/GenBank/DDBJ whole genome shotgun (WGS) entry which is preliminary data.</text>
</comment>
<evidence type="ECO:0000313" key="11">
    <source>
        <dbReference type="EMBL" id="GET38099.1"/>
    </source>
</evidence>
<keyword evidence="3 7" id="KW-0597">Phosphoprotein</keyword>
<dbReference type="Pfam" id="PF02518">
    <property type="entry name" value="HATPase_c"/>
    <property type="match status" value="1"/>
</dbReference>
<dbReference type="InterPro" id="IPR004358">
    <property type="entry name" value="Sig_transdc_His_kin-like_C"/>
</dbReference>
<dbReference type="InterPro" id="IPR003661">
    <property type="entry name" value="HisK_dim/P_dom"/>
</dbReference>
<dbReference type="Pfam" id="PF00512">
    <property type="entry name" value="HisKA"/>
    <property type="match status" value="1"/>
</dbReference>
<evidence type="ECO:0000256" key="5">
    <source>
        <dbReference type="ARBA" id="ARBA00022777"/>
    </source>
</evidence>
<dbReference type="SUPFAM" id="SSF55874">
    <property type="entry name" value="ATPase domain of HSP90 chaperone/DNA topoisomerase II/histidine kinase"/>
    <property type="match status" value="1"/>
</dbReference>
<evidence type="ECO:0000259" key="10">
    <source>
        <dbReference type="PROSITE" id="PS50110"/>
    </source>
</evidence>
<dbReference type="InterPro" id="IPR036890">
    <property type="entry name" value="HATPase_C_sf"/>
</dbReference>
<proteinExistence type="predicted"/>
<dbReference type="PROSITE" id="PS50109">
    <property type="entry name" value="HIS_KIN"/>
    <property type="match status" value="1"/>
</dbReference>
<dbReference type="GO" id="GO:0005886">
    <property type="term" value="C:plasma membrane"/>
    <property type="evidence" value="ECO:0007669"/>
    <property type="project" value="TreeGrafter"/>
</dbReference>
<dbReference type="SMART" id="SM00388">
    <property type="entry name" value="HisKA"/>
    <property type="match status" value="1"/>
</dbReference>
<evidence type="ECO:0000256" key="8">
    <source>
        <dbReference type="SAM" id="Coils"/>
    </source>
</evidence>
<dbReference type="AlphaFoldDB" id="A0AAV3XCE5"/>
<evidence type="ECO:0000256" key="2">
    <source>
        <dbReference type="ARBA" id="ARBA00012438"/>
    </source>
</evidence>
<dbReference type="Gene3D" id="3.40.50.2300">
    <property type="match status" value="1"/>
</dbReference>
<dbReference type="EMBL" id="BLAY01000039">
    <property type="protein sequence ID" value="GET38099.1"/>
    <property type="molecule type" value="Genomic_DNA"/>
</dbReference>
<evidence type="ECO:0000259" key="9">
    <source>
        <dbReference type="PROSITE" id="PS50109"/>
    </source>
</evidence>
<dbReference type="SMART" id="SM00448">
    <property type="entry name" value="REC"/>
    <property type="match status" value="1"/>
</dbReference>
<dbReference type="InterPro" id="IPR011006">
    <property type="entry name" value="CheY-like_superfamily"/>
</dbReference>
<sequence length="407" mass="45278">MDTRNTTILVVDDEPNNLRVLSTILNKRGYKVQKAICGNLALKAALASPPDLILLDIIMPKINGYEVCKQLKSIDNTREIPVIFLSALDQTTDKVKAFELGGVDYITKPFQVEEVLARIENQLTIRNLQNKLQKQNDRLQREIEARKQAEHKKDELISIVSHELRTPLACIKTALELLSTGHYGVLEAKGHQFIDIALTNSDRLLRLLNDLLDLERIEAGIDLTSRENCNIADLMEQAADSLQAMSEQAEVKVSLSTIPVKRYVNPDHIIQVLTNLLSNAIKFSTPGSTVWLTAELPETGDVEAGSNPQLQSLLIKVKDRGRGIPSDKLESIFGRFKQVYPSDAHQKGGYGLGLAICRSIIEQYGGKIWVESSLGGGSTFYFTLPDLPPNYPEFYEGSERAIDLAAR</sequence>
<keyword evidence="12" id="KW-1185">Reference proteome</keyword>
<dbReference type="SUPFAM" id="SSF52172">
    <property type="entry name" value="CheY-like"/>
    <property type="match status" value="1"/>
</dbReference>
<accession>A0AAV3XCE5</accession>
<evidence type="ECO:0000256" key="6">
    <source>
        <dbReference type="ARBA" id="ARBA00023012"/>
    </source>
</evidence>
<dbReference type="GO" id="GO:0009927">
    <property type="term" value="F:histidine phosphotransfer kinase activity"/>
    <property type="evidence" value="ECO:0007669"/>
    <property type="project" value="TreeGrafter"/>
</dbReference>
<dbReference type="CDD" id="cd19920">
    <property type="entry name" value="REC_PA4781-like"/>
    <property type="match status" value="1"/>
</dbReference>
<dbReference type="PROSITE" id="PS50110">
    <property type="entry name" value="RESPONSE_REGULATORY"/>
    <property type="match status" value="1"/>
</dbReference>
<evidence type="ECO:0000256" key="1">
    <source>
        <dbReference type="ARBA" id="ARBA00000085"/>
    </source>
</evidence>
<reference evidence="11" key="1">
    <citation type="submission" date="2019-10" db="EMBL/GenBank/DDBJ databases">
        <title>Draft genome sequece of Microseira wollei NIES-4236.</title>
        <authorList>
            <person name="Yamaguchi H."/>
            <person name="Suzuki S."/>
            <person name="Kawachi M."/>
        </authorList>
    </citation>
    <scope>NUCLEOTIDE SEQUENCE</scope>
    <source>
        <strain evidence="11">NIES-4236</strain>
    </source>
</reference>
<dbReference type="GO" id="GO:0000155">
    <property type="term" value="F:phosphorelay sensor kinase activity"/>
    <property type="evidence" value="ECO:0007669"/>
    <property type="project" value="InterPro"/>
</dbReference>
<dbReference type="PANTHER" id="PTHR43047">
    <property type="entry name" value="TWO-COMPONENT HISTIDINE PROTEIN KINASE"/>
    <property type="match status" value="1"/>
</dbReference>
<dbReference type="InterPro" id="IPR005467">
    <property type="entry name" value="His_kinase_dom"/>
</dbReference>
<keyword evidence="4" id="KW-0808">Transferase</keyword>
<feature type="coiled-coil region" evidence="8">
    <location>
        <begin position="118"/>
        <end position="152"/>
    </location>
</feature>
<feature type="modified residue" description="4-aspartylphosphate" evidence="7">
    <location>
        <position position="56"/>
    </location>
</feature>
<feature type="domain" description="Histidine kinase" evidence="9">
    <location>
        <begin position="159"/>
        <end position="388"/>
    </location>
</feature>
<dbReference type="FunFam" id="3.30.565.10:FF:000006">
    <property type="entry name" value="Sensor histidine kinase WalK"/>
    <property type="match status" value="1"/>
</dbReference>
<dbReference type="Gene3D" id="1.10.287.130">
    <property type="match status" value="1"/>
</dbReference>